<comment type="caution">
    <text evidence="2">The sequence shown here is derived from an EMBL/GenBank/DDBJ whole genome shotgun (WGS) entry which is preliminary data.</text>
</comment>
<reference evidence="2 3" key="1">
    <citation type="journal article" date="2019" name="Int. J. Syst. Evol. Microbiol.">
        <title>The Global Catalogue of Microorganisms (GCM) 10K type strain sequencing project: providing services to taxonomists for standard genome sequencing and annotation.</title>
        <authorList>
            <consortium name="The Broad Institute Genomics Platform"/>
            <consortium name="The Broad Institute Genome Sequencing Center for Infectious Disease"/>
            <person name="Wu L."/>
            <person name="Ma J."/>
        </authorList>
    </citation>
    <scope>NUCLEOTIDE SEQUENCE [LARGE SCALE GENOMIC DNA]</scope>
    <source>
        <strain evidence="2 3">JCM 4524</strain>
    </source>
</reference>
<gene>
    <name evidence="2" type="ORF">GCM10010307_52560</name>
</gene>
<evidence type="ECO:0000313" key="2">
    <source>
        <dbReference type="EMBL" id="GAA2646740.1"/>
    </source>
</evidence>
<keyword evidence="3" id="KW-1185">Reference proteome</keyword>
<proteinExistence type="predicted"/>
<evidence type="ECO:0000313" key="3">
    <source>
        <dbReference type="Proteomes" id="UP001500151"/>
    </source>
</evidence>
<feature type="region of interest" description="Disordered" evidence="1">
    <location>
        <begin position="1"/>
        <end position="23"/>
    </location>
</feature>
<evidence type="ECO:0000256" key="1">
    <source>
        <dbReference type="SAM" id="MobiDB-lite"/>
    </source>
</evidence>
<dbReference type="Proteomes" id="UP001500151">
    <property type="component" value="Unassembled WGS sequence"/>
</dbReference>
<dbReference type="EMBL" id="BAAASJ010000067">
    <property type="protein sequence ID" value="GAA2646740.1"/>
    <property type="molecule type" value="Genomic_DNA"/>
</dbReference>
<accession>A0ABN3R8Z0</accession>
<name>A0ABN3R8Z0_9ACTN</name>
<protein>
    <submittedName>
        <fullName evidence="2">Uncharacterized protein</fullName>
    </submittedName>
</protein>
<sequence>MRPPAATARQGTARPAARGHGLTAPGTIAVPLAVAGAARHTLPAPGVPLLILGLADLIAGMQASLGFLDSGAQFGRCRVWSGPSGAVPLTRSEAQAVGPQPSPR</sequence>
<organism evidence="2 3">
    <name type="scientific">Streptomyces vastus</name>
    <dbReference type="NCBI Taxonomy" id="285451"/>
    <lineage>
        <taxon>Bacteria</taxon>
        <taxon>Bacillati</taxon>
        <taxon>Actinomycetota</taxon>
        <taxon>Actinomycetes</taxon>
        <taxon>Kitasatosporales</taxon>
        <taxon>Streptomycetaceae</taxon>
        <taxon>Streptomyces</taxon>
    </lineage>
</organism>